<gene>
    <name evidence="11" type="ORF">Vbra_14040</name>
</gene>
<organism evidence="11 12">
    <name type="scientific">Vitrella brassicaformis (strain CCMP3155)</name>
    <dbReference type="NCBI Taxonomy" id="1169540"/>
    <lineage>
        <taxon>Eukaryota</taxon>
        <taxon>Sar</taxon>
        <taxon>Alveolata</taxon>
        <taxon>Colpodellida</taxon>
        <taxon>Vitrellaceae</taxon>
        <taxon>Vitrella</taxon>
    </lineage>
</organism>
<evidence type="ECO:0000256" key="9">
    <source>
        <dbReference type="SAM" id="MobiDB-lite"/>
    </source>
</evidence>
<accession>A0A0G4F0L6</accession>
<evidence type="ECO:0000256" key="5">
    <source>
        <dbReference type="ARBA" id="ARBA00022793"/>
    </source>
</evidence>
<keyword evidence="4" id="KW-0028">Amino-acid biosynthesis</keyword>
<dbReference type="GO" id="GO:0000162">
    <property type="term" value="P:L-tryptophan biosynthetic process"/>
    <property type="evidence" value="ECO:0007669"/>
    <property type="project" value="UniProtKB-UniPathway"/>
</dbReference>
<dbReference type="Proteomes" id="UP000041254">
    <property type="component" value="Unassembled WGS sequence"/>
</dbReference>
<keyword evidence="7" id="KW-0057">Aromatic amino acid biosynthesis</keyword>
<evidence type="ECO:0000256" key="1">
    <source>
        <dbReference type="ARBA" id="ARBA00001633"/>
    </source>
</evidence>
<dbReference type="PANTHER" id="PTHR22854:SF2">
    <property type="entry name" value="INDOLE-3-GLYCEROL-PHOSPHATE SYNTHASE"/>
    <property type="match status" value="1"/>
</dbReference>
<feature type="domain" description="Indole-3-glycerol phosphate synthase" evidence="10">
    <location>
        <begin position="31"/>
        <end position="297"/>
    </location>
</feature>
<evidence type="ECO:0000313" key="12">
    <source>
        <dbReference type="Proteomes" id="UP000041254"/>
    </source>
</evidence>
<evidence type="ECO:0000313" key="11">
    <source>
        <dbReference type="EMBL" id="CEM04600.1"/>
    </source>
</evidence>
<dbReference type="Gene3D" id="3.20.20.70">
    <property type="entry name" value="Aldolase class I"/>
    <property type="match status" value="1"/>
</dbReference>
<comment type="pathway">
    <text evidence="2">Amino-acid biosynthesis; L-tryptophan biosynthesis; L-tryptophan from chorismate: step 4/5.</text>
</comment>
<dbReference type="PANTHER" id="PTHR22854">
    <property type="entry name" value="TRYPTOPHAN BIOSYNTHESIS PROTEIN"/>
    <property type="match status" value="1"/>
</dbReference>
<keyword evidence="12" id="KW-1185">Reference proteome</keyword>
<dbReference type="PhylomeDB" id="A0A0G4F0L6"/>
<name>A0A0G4F0L6_VITBC</name>
<evidence type="ECO:0000256" key="2">
    <source>
        <dbReference type="ARBA" id="ARBA00004696"/>
    </source>
</evidence>
<dbReference type="InterPro" id="IPR013785">
    <property type="entry name" value="Aldolase_TIM"/>
</dbReference>
<keyword evidence="6" id="KW-0822">Tryptophan biosynthesis</keyword>
<dbReference type="InterPro" id="IPR013798">
    <property type="entry name" value="Indole-3-glycerol_P_synth_dom"/>
</dbReference>
<dbReference type="GO" id="GO:0004425">
    <property type="term" value="F:indole-3-glycerol-phosphate synthase activity"/>
    <property type="evidence" value="ECO:0007669"/>
    <property type="project" value="UniProtKB-EC"/>
</dbReference>
<evidence type="ECO:0000256" key="3">
    <source>
        <dbReference type="ARBA" id="ARBA00012362"/>
    </source>
</evidence>
<dbReference type="UniPathway" id="UPA00035">
    <property type="reaction ID" value="UER00043"/>
</dbReference>
<keyword evidence="8" id="KW-0456">Lyase</keyword>
<dbReference type="GO" id="GO:0004640">
    <property type="term" value="F:phosphoribosylanthranilate isomerase activity"/>
    <property type="evidence" value="ECO:0007669"/>
    <property type="project" value="TreeGrafter"/>
</dbReference>
<dbReference type="InterPro" id="IPR045186">
    <property type="entry name" value="Indole-3-glycerol_P_synth"/>
</dbReference>
<evidence type="ECO:0000256" key="8">
    <source>
        <dbReference type="ARBA" id="ARBA00023239"/>
    </source>
</evidence>
<protein>
    <recommendedName>
        <fullName evidence="3">indole-3-glycerol-phosphate synthase</fullName>
        <ecNumber evidence="3">4.1.1.48</ecNumber>
    </recommendedName>
</protein>
<evidence type="ECO:0000256" key="4">
    <source>
        <dbReference type="ARBA" id="ARBA00022605"/>
    </source>
</evidence>
<comment type="catalytic activity">
    <reaction evidence="1">
        <text>1-(2-carboxyphenylamino)-1-deoxy-D-ribulose 5-phosphate + H(+) = (1S,2R)-1-C-(indol-3-yl)glycerol 3-phosphate + CO2 + H2O</text>
        <dbReference type="Rhea" id="RHEA:23476"/>
        <dbReference type="ChEBI" id="CHEBI:15377"/>
        <dbReference type="ChEBI" id="CHEBI:15378"/>
        <dbReference type="ChEBI" id="CHEBI:16526"/>
        <dbReference type="ChEBI" id="CHEBI:58613"/>
        <dbReference type="ChEBI" id="CHEBI:58866"/>
        <dbReference type="EC" id="4.1.1.48"/>
    </reaction>
</comment>
<evidence type="ECO:0000256" key="6">
    <source>
        <dbReference type="ARBA" id="ARBA00022822"/>
    </source>
</evidence>
<feature type="region of interest" description="Disordered" evidence="9">
    <location>
        <begin position="1"/>
        <end position="21"/>
    </location>
</feature>
<dbReference type="Pfam" id="PF00218">
    <property type="entry name" value="IGPS"/>
    <property type="match status" value="1"/>
</dbReference>
<evidence type="ECO:0000256" key="7">
    <source>
        <dbReference type="ARBA" id="ARBA00023141"/>
    </source>
</evidence>
<dbReference type="SUPFAM" id="SSF51366">
    <property type="entry name" value="Ribulose-phoshate binding barrel"/>
    <property type="match status" value="1"/>
</dbReference>
<sequence length="333" mass="37954">MQRRRSWRRQNVVRMGSDGRDPQAPWDMFARMIEAKKAEVKRLVEEHSSDMDPLMMRLQYVRSPVNIKISESLRPPRNDSDFCHKLTMIADLKRESPTHPDPSQRRVLSYSDASEMACALTNMGFDAIFVNTDQSFWGGSYDDIRKIKEEFRVRGVRFSERPAIIAKDLMLHPLQMAYAVEMGADGVVLNSLLLGQDMEHMMEAAIVMGCETVVEVHTQQEADDAVKQGANIIMVNQWDRVDGRLSPLQAGKLRDRIHPEVITIVAGGIQDYKQISDIGMLGYDSVVLGRKLADEDVPQLVDRVRAWEGPPRLTLTMGMGRAIRDEVQQDMYY</sequence>
<reference evidence="11 12" key="1">
    <citation type="submission" date="2014-11" db="EMBL/GenBank/DDBJ databases">
        <authorList>
            <person name="Zhu J."/>
            <person name="Qi W."/>
            <person name="Song R."/>
        </authorList>
    </citation>
    <scope>NUCLEOTIDE SEQUENCE [LARGE SCALE GENOMIC DNA]</scope>
</reference>
<dbReference type="InParanoid" id="A0A0G4F0L6"/>
<dbReference type="STRING" id="1169540.A0A0G4F0L6"/>
<dbReference type="EMBL" id="CDMY01000354">
    <property type="protein sequence ID" value="CEM04600.1"/>
    <property type="molecule type" value="Genomic_DNA"/>
</dbReference>
<dbReference type="EC" id="4.1.1.48" evidence="3"/>
<evidence type="ECO:0000259" key="10">
    <source>
        <dbReference type="Pfam" id="PF00218"/>
    </source>
</evidence>
<dbReference type="AlphaFoldDB" id="A0A0G4F0L6"/>
<proteinExistence type="predicted"/>
<keyword evidence="5" id="KW-0210">Decarboxylase</keyword>
<dbReference type="VEuPathDB" id="CryptoDB:Vbra_14040"/>
<dbReference type="InterPro" id="IPR011060">
    <property type="entry name" value="RibuloseP-bd_barrel"/>
</dbReference>
<dbReference type="OMA" id="METIVEC"/>
<dbReference type="OrthoDB" id="524799at2759"/>